<dbReference type="PROSITE" id="PS51257">
    <property type="entry name" value="PROKAR_LIPOPROTEIN"/>
    <property type="match status" value="1"/>
</dbReference>
<feature type="region of interest" description="Disordered" evidence="1">
    <location>
        <begin position="21"/>
        <end position="76"/>
    </location>
</feature>
<evidence type="ECO:0000313" key="2">
    <source>
        <dbReference type="EMBL" id="MDZ5758193.1"/>
    </source>
</evidence>
<organism evidence="2 3">
    <name type="scientific">Carnobacterium maltaromaticum</name>
    <name type="common">Carnobacterium piscicola</name>
    <dbReference type="NCBI Taxonomy" id="2751"/>
    <lineage>
        <taxon>Bacteria</taxon>
        <taxon>Bacillati</taxon>
        <taxon>Bacillota</taxon>
        <taxon>Bacilli</taxon>
        <taxon>Lactobacillales</taxon>
        <taxon>Carnobacteriaceae</taxon>
        <taxon>Carnobacterium</taxon>
    </lineage>
</organism>
<dbReference type="Proteomes" id="UP001290462">
    <property type="component" value="Unassembled WGS sequence"/>
</dbReference>
<proteinExistence type="predicted"/>
<evidence type="ECO:0008006" key="4">
    <source>
        <dbReference type="Google" id="ProtNLM"/>
    </source>
</evidence>
<accession>A0AAW9JRP6</accession>
<evidence type="ECO:0000256" key="1">
    <source>
        <dbReference type="SAM" id="MobiDB-lite"/>
    </source>
</evidence>
<feature type="compositionally biased region" description="Low complexity" evidence="1">
    <location>
        <begin position="50"/>
        <end position="68"/>
    </location>
</feature>
<comment type="caution">
    <text evidence="2">The sequence shown here is derived from an EMBL/GenBank/DDBJ whole genome shotgun (WGS) entry which is preliminary data.</text>
</comment>
<sequence>MKKIQIVGFVCISLMVLGGCGTKNEDVKKESTSEMSAISSEEKKDKNSKNETNSESSSEVSSEVSSSIVEEESSSEVVVEEVETKITDAKSANEYLLKQLNMGPDIQGSGEENSVTELEKDDKGDFYTIRLVSLELKNNGGSGTIGRYKVYLDGNYELLN</sequence>
<feature type="compositionally biased region" description="Basic and acidic residues" evidence="1">
    <location>
        <begin position="40"/>
        <end position="49"/>
    </location>
</feature>
<name>A0AAW9JRP6_CARML</name>
<reference evidence="2" key="1">
    <citation type="submission" date="2023-08" db="EMBL/GenBank/DDBJ databases">
        <title>Genomic characterization of piscicolin 126 produced by Carnobacterium maltaromaticum CM22 strain isolated from salmon (Salmo salar).</title>
        <authorList>
            <person name="Gonzalez-Gragera E."/>
            <person name="Garcia-Lopez J.D."/>
            <person name="Teso-Perez C."/>
            <person name="Gimenez-Hernandez I."/>
            <person name="Peralta-Sanchez J.M."/>
            <person name="Valdivia E."/>
            <person name="Montalban-Lopez M."/>
            <person name="Martin-Platero A.M."/>
            <person name="Banos A."/>
            <person name="Martinez-Bueno M."/>
        </authorList>
    </citation>
    <scope>NUCLEOTIDE SEQUENCE</scope>
    <source>
        <strain evidence="2">CM22</strain>
    </source>
</reference>
<dbReference type="RefSeq" id="WP_201730024.1">
    <property type="nucleotide sequence ID" value="NZ_CAJGUR010000002.1"/>
</dbReference>
<dbReference type="EMBL" id="JAVBVO010000003">
    <property type="protein sequence ID" value="MDZ5758193.1"/>
    <property type="molecule type" value="Genomic_DNA"/>
</dbReference>
<dbReference type="AlphaFoldDB" id="A0AAW9JRP6"/>
<evidence type="ECO:0000313" key="3">
    <source>
        <dbReference type="Proteomes" id="UP001290462"/>
    </source>
</evidence>
<protein>
    <recommendedName>
        <fullName evidence="4">Lipoprotein</fullName>
    </recommendedName>
</protein>
<feature type="compositionally biased region" description="Basic and acidic residues" evidence="1">
    <location>
        <begin position="23"/>
        <end position="32"/>
    </location>
</feature>
<gene>
    <name evidence="2" type="ORF">RAK27_05920</name>
</gene>